<gene>
    <name evidence="2" type="ORF">LAESUDRAFT_650794</name>
</gene>
<dbReference type="SUPFAM" id="SSF52833">
    <property type="entry name" value="Thioredoxin-like"/>
    <property type="match status" value="1"/>
</dbReference>
<dbReference type="InParanoid" id="A0A165ETF8"/>
<dbReference type="OrthoDB" id="40334at2759"/>
<feature type="region of interest" description="Disordered" evidence="1">
    <location>
        <begin position="1"/>
        <end position="32"/>
    </location>
</feature>
<proteinExistence type="predicted"/>
<evidence type="ECO:0008006" key="4">
    <source>
        <dbReference type="Google" id="ProtNLM"/>
    </source>
</evidence>
<feature type="non-terminal residue" evidence="2">
    <location>
        <position position="235"/>
    </location>
</feature>
<organism evidence="2 3">
    <name type="scientific">Laetiporus sulphureus 93-53</name>
    <dbReference type="NCBI Taxonomy" id="1314785"/>
    <lineage>
        <taxon>Eukaryota</taxon>
        <taxon>Fungi</taxon>
        <taxon>Dikarya</taxon>
        <taxon>Basidiomycota</taxon>
        <taxon>Agaricomycotina</taxon>
        <taxon>Agaricomycetes</taxon>
        <taxon>Polyporales</taxon>
        <taxon>Laetiporus</taxon>
    </lineage>
</organism>
<dbReference type="AlphaFoldDB" id="A0A165ETF8"/>
<dbReference type="InterPro" id="IPR032801">
    <property type="entry name" value="PXL2A/B/C"/>
</dbReference>
<protein>
    <recommendedName>
        <fullName evidence="4">AhpC/TSA antioxidant enzyme-domain-containing protein</fullName>
    </recommendedName>
</protein>
<dbReference type="Proteomes" id="UP000076871">
    <property type="component" value="Unassembled WGS sequence"/>
</dbReference>
<reference evidence="2 3" key="1">
    <citation type="journal article" date="2016" name="Mol. Biol. Evol.">
        <title>Comparative Genomics of Early-Diverging Mushroom-Forming Fungi Provides Insights into the Origins of Lignocellulose Decay Capabilities.</title>
        <authorList>
            <person name="Nagy L.G."/>
            <person name="Riley R."/>
            <person name="Tritt A."/>
            <person name="Adam C."/>
            <person name="Daum C."/>
            <person name="Floudas D."/>
            <person name="Sun H."/>
            <person name="Yadav J.S."/>
            <person name="Pangilinan J."/>
            <person name="Larsson K.H."/>
            <person name="Matsuura K."/>
            <person name="Barry K."/>
            <person name="Labutti K."/>
            <person name="Kuo R."/>
            <person name="Ohm R.A."/>
            <person name="Bhattacharya S.S."/>
            <person name="Shirouzu T."/>
            <person name="Yoshinaga Y."/>
            <person name="Martin F.M."/>
            <person name="Grigoriev I.V."/>
            <person name="Hibbett D.S."/>
        </authorList>
    </citation>
    <scope>NUCLEOTIDE SEQUENCE [LARGE SCALE GENOMIC DNA]</scope>
    <source>
        <strain evidence="2 3">93-53</strain>
    </source>
</reference>
<dbReference type="EMBL" id="KV427618">
    <property type="protein sequence ID" value="KZT07721.1"/>
    <property type="molecule type" value="Genomic_DNA"/>
</dbReference>
<name>A0A165ETF8_9APHY</name>
<sequence>MTSYSQTLPQAHREKRSRSHAPFSLREQRQHQRHEQFVSNVNFDEFTPPTKEQMRYASSLCVVAQNGLRIQFGELIRDRRTIVCFIRHFWCAADQDYMYHIACNVEMEALRRADCDLIVIGVGSPAMIKSYRNIFRMPFEFFTDPTLRLHEALGMTRKTQDAGPDIEKGEYIRHGPLGGLAMVVRNAIRVAMPVWEKGGDVTQLGGEFVFSPGPSCLHAHRMTTTRSHASILHSL</sequence>
<evidence type="ECO:0000256" key="1">
    <source>
        <dbReference type="SAM" id="MobiDB-lite"/>
    </source>
</evidence>
<dbReference type="RefSeq" id="XP_040765461.1">
    <property type="nucleotide sequence ID" value="XM_040904262.1"/>
</dbReference>
<dbReference type="InterPro" id="IPR036249">
    <property type="entry name" value="Thioredoxin-like_sf"/>
</dbReference>
<dbReference type="Pfam" id="PF13911">
    <property type="entry name" value="AhpC-TSA_2"/>
    <property type="match status" value="1"/>
</dbReference>
<evidence type="ECO:0000313" key="2">
    <source>
        <dbReference type="EMBL" id="KZT07721.1"/>
    </source>
</evidence>
<evidence type="ECO:0000313" key="3">
    <source>
        <dbReference type="Proteomes" id="UP000076871"/>
    </source>
</evidence>
<dbReference type="PANTHER" id="PTHR28630:SF3">
    <property type="entry name" value="PEROXIREDOXIN-LIKE 2C"/>
    <property type="match status" value="1"/>
</dbReference>
<accession>A0A165ETF8</accession>
<dbReference type="PANTHER" id="PTHR28630">
    <property type="match status" value="1"/>
</dbReference>
<keyword evidence="3" id="KW-1185">Reference proteome</keyword>
<dbReference type="Gene3D" id="3.40.30.10">
    <property type="entry name" value="Glutaredoxin"/>
    <property type="match status" value="1"/>
</dbReference>
<dbReference type="STRING" id="1314785.A0A165ETF8"/>
<dbReference type="GeneID" id="63821292"/>